<dbReference type="InterPro" id="IPR050300">
    <property type="entry name" value="GDXG_lipolytic_enzyme"/>
</dbReference>
<feature type="domain" description="BD-FAE-like" evidence="2">
    <location>
        <begin position="52"/>
        <end position="230"/>
    </location>
</feature>
<dbReference type="Proteomes" id="UP000542125">
    <property type="component" value="Unassembled WGS sequence"/>
</dbReference>
<dbReference type="InterPro" id="IPR029058">
    <property type="entry name" value="AB_hydrolase_fold"/>
</dbReference>
<name>A0A7Y9IR69_9BURK</name>
<dbReference type="Gene3D" id="3.40.50.1820">
    <property type="entry name" value="alpha/beta hydrolase"/>
    <property type="match status" value="1"/>
</dbReference>
<sequence>MAFNDLPPQPPVYPPEAEDYARKALALSLKVAQTTRCTLDIPYGADYWQKVDVYVPDDAPADLPVLVFAHGGAWTHGYKEWMGLMAPPILAAPAILVSVSYRLAPSSRFPVPLEDCLTALQWVHGNIARFGGDPNAIYVGGHSAGGHLYALLALSPERIQHAGLPADVIKGCFPVSSQLNLVFSNPPPGSGEARIYEMFLADAMDAEAASPLHQVKGNGVPFFVSYGGNDFPRIIASNLLFIDALRQQPAPLRTAVYADHTHFDTALAMADAEHPWVKTVVQWMQTGHPPKGD</sequence>
<dbReference type="InterPro" id="IPR049492">
    <property type="entry name" value="BD-FAE-like_dom"/>
</dbReference>
<dbReference type="AlphaFoldDB" id="A0A7Y9IR69"/>
<dbReference type="EMBL" id="JACBYR010000001">
    <property type="protein sequence ID" value="NYE80809.1"/>
    <property type="molecule type" value="Genomic_DNA"/>
</dbReference>
<dbReference type="SUPFAM" id="SSF53474">
    <property type="entry name" value="alpha/beta-Hydrolases"/>
    <property type="match status" value="1"/>
</dbReference>
<reference evidence="3 4" key="1">
    <citation type="submission" date="2020-07" db="EMBL/GenBank/DDBJ databases">
        <title>Genomic Encyclopedia of Type Strains, Phase IV (KMG-V): Genome sequencing to study the core and pangenomes of soil and plant-associated prokaryotes.</title>
        <authorList>
            <person name="Whitman W."/>
        </authorList>
    </citation>
    <scope>NUCLEOTIDE SEQUENCE [LARGE SCALE GENOMIC DNA]</scope>
    <source>
        <strain evidence="3 4">SAS40</strain>
    </source>
</reference>
<evidence type="ECO:0000313" key="4">
    <source>
        <dbReference type="Proteomes" id="UP000542125"/>
    </source>
</evidence>
<protein>
    <submittedName>
        <fullName evidence="3">Acetyl esterase/lipase</fullName>
    </submittedName>
</protein>
<dbReference type="RefSeq" id="WP_179582275.1">
    <property type="nucleotide sequence ID" value="NZ_JACBYR010000001.1"/>
</dbReference>
<organism evidence="3 4">
    <name type="scientific">Pigmentiphaga litoralis</name>
    <dbReference type="NCBI Taxonomy" id="516702"/>
    <lineage>
        <taxon>Bacteria</taxon>
        <taxon>Pseudomonadati</taxon>
        <taxon>Pseudomonadota</taxon>
        <taxon>Betaproteobacteria</taxon>
        <taxon>Burkholderiales</taxon>
        <taxon>Alcaligenaceae</taxon>
        <taxon>Pigmentiphaga</taxon>
    </lineage>
</organism>
<keyword evidence="4" id="KW-1185">Reference proteome</keyword>
<gene>
    <name evidence="3" type="ORF">FHW18_000080</name>
</gene>
<accession>A0A7Y9IR69</accession>
<dbReference type="PANTHER" id="PTHR48081">
    <property type="entry name" value="AB HYDROLASE SUPERFAMILY PROTEIN C4A8.06C"/>
    <property type="match status" value="1"/>
</dbReference>
<keyword evidence="1" id="KW-0378">Hydrolase</keyword>
<dbReference type="GO" id="GO:0016787">
    <property type="term" value="F:hydrolase activity"/>
    <property type="evidence" value="ECO:0007669"/>
    <property type="project" value="UniProtKB-KW"/>
</dbReference>
<evidence type="ECO:0000313" key="3">
    <source>
        <dbReference type="EMBL" id="NYE80809.1"/>
    </source>
</evidence>
<dbReference type="PROSITE" id="PS00122">
    <property type="entry name" value="CARBOXYLESTERASE_B_1"/>
    <property type="match status" value="1"/>
</dbReference>
<dbReference type="Pfam" id="PF20434">
    <property type="entry name" value="BD-FAE"/>
    <property type="match status" value="1"/>
</dbReference>
<evidence type="ECO:0000256" key="1">
    <source>
        <dbReference type="ARBA" id="ARBA00022801"/>
    </source>
</evidence>
<dbReference type="InterPro" id="IPR019826">
    <property type="entry name" value="Carboxylesterase_B_AS"/>
</dbReference>
<proteinExistence type="predicted"/>
<comment type="caution">
    <text evidence="3">The sequence shown here is derived from an EMBL/GenBank/DDBJ whole genome shotgun (WGS) entry which is preliminary data.</text>
</comment>
<evidence type="ECO:0000259" key="2">
    <source>
        <dbReference type="Pfam" id="PF20434"/>
    </source>
</evidence>
<dbReference type="PANTHER" id="PTHR48081:SF33">
    <property type="entry name" value="KYNURENINE FORMAMIDASE"/>
    <property type="match status" value="1"/>
</dbReference>